<dbReference type="InterPro" id="IPR001242">
    <property type="entry name" value="Condensation_dom"/>
</dbReference>
<dbReference type="Pfam" id="PF02801">
    <property type="entry name" value="Ketoacyl-synt_C"/>
    <property type="match status" value="1"/>
</dbReference>
<dbReference type="Gene3D" id="3.40.50.980">
    <property type="match status" value="2"/>
</dbReference>
<dbReference type="Pfam" id="PF08659">
    <property type="entry name" value="KR"/>
    <property type="match status" value="1"/>
</dbReference>
<dbReference type="InterPro" id="IPR020806">
    <property type="entry name" value="PKS_PP-bd"/>
</dbReference>
<dbReference type="Pfam" id="PF13193">
    <property type="entry name" value="AMP-binding_C"/>
    <property type="match status" value="1"/>
</dbReference>
<dbReference type="Gene3D" id="3.30.559.10">
    <property type="entry name" value="Chloramphenicol acetyltransferase-like domain"/>
    <property type="match status" value="1"/>
</dbReference>
<dbReference type="InterPro" id="IPR006162">
    <property type="entry name" value="Ppantetheine_attach_site"/>
</dbReference>
<evidence type="ECO:0000256" key="5">
    <source>
        <dbReference type="SAM" id="MobiDB-lite"/>
    </source>
</evidence>
<dbReference type="PANTHER" id="PTHR45527">
    <property type="entry name" value="NONRIBOSOMAL PEPTIDE SYNTHETASE"/>
    <property type="match status" value="1"/>
</dbReference>
<dbReference type="PROSITE" id="PS00012">
    <property type="entry name" value="PHOSPHOPANTETHEINE"/>
    <property type="match status" value="1"/>
</dbReference>
<proteinExistence type="predicted"/>
<dbReference type="SMART" id="SM00822">
    <property type="entry name" value="PKS_KR"/>
    <property type="match status" value="1"/>
</dbReference>
<feature type="region of interest" description="Disordered" evidence="5">
    <location>
        <begin position="2102"/>
        <end position="2125"/>
    </location>
</feature>
<dbReference type="PROSITE" id="PS50075">
    <property type="entry name" value="CARRIER"/>
    <property type="match status" value="3"/>
</dbReference>
<dbReference type="SUPFAM" id="SSF53901">
    <property type="entry name" value="Thiolase-like"/>
    <property type="match status" value="1"/>
</dbReference>
<dbReference type="InterPro" id="IPR020841">
    <property type="entry name" value="PKS_Beta-ketoAc_synthase_dom"/>
</dbReference>
<comment type="cofactor">
    <cofactor evidence="1">
        <name>pantetheine 4'-phosphate</name>
        <dbReference type="ChEBI" id="CHEBI:47942"/>
    </cofactor>
</comment>
<feature type="domain" description="Carrier" evidence="6">
    <location>
        <begin position="2639"/>
        <end position="2717"/>
    </location>
</feature>
<evidence type="ECO:0000313" key="8">
    <source>
        <dbReference type="EMBL" id="SFU05514.1"/>
    </source>
</evidence>
<name>A0A1I7D1G3_9HYPH</name>
<dbReference type="InterPro" id="IPR010071">
    <property type="entry name" value="AA_adenyl_dom"/>
</dbReference>
<dbReference type="Gene3D" id="3.40.50.1820">
    <property type="entry name" value="alpha/beta hydrolase"/>
    <property type="match status" value="1"/>
</dbReference>
<dbReference type="Pfam" id="PF00501">
    <property type="entry name" value="AMP-binding"/>
    <property type="match status" value="2"/>
</dbReference>
<dbReference type="Pfam" id="PF00975">
    <property type="entry name" value="Thioesterase"/>
    <property type="match status" value="1"/>
</dbReference>
<dbReference type="SUPFAM" id="SSF53474">
    <property type="entry name" value="alpha/beta-Hydrolases"/>
    <property type="match status" value="1"/>
</dbReference>
<dbReference type="RefSeq" id="WP_083417236.1">
    <property type="nucleotide sequence ID" value="NZ_FPBD01000007.1"/>
</dbReference>
<dbReference type="InterPro" id="IPR000873">
    <property type="entry name" value="AMP-dep_synth/lig_dom"/>
</dbReference>
<dbReference type="Gene3D" id="3.30.559.30">
    <property type="entry name" value="Nonribosomal peptide synthetase, condensation domain"/>
    <property type="match status" value="1"/>
</dbReference>
<dbReference type="Pfam" id="PF00550">
    <property type="entry name" value="PP-binding"/>
    <property type="match status" value="2"/>
</dbReference>
<dbReference type="SMART" id="SM00823">
    <property type="entry name" value="PKS_PP"/>
    <property type="match status" value="3"/>
</dbReference>
<dbReference type="CDD" id="cd12117">
    <property type="entry name" value="A_NRPS_Srf_like"/>
    <property type="match status" value="1"/>
</dbReference>
<dbReference type="Gene3D" id="3.40.47.10">
    <property type="match status" value="1"/>
</dbReference>
<evidence type="ECO:0000256" key="1">
    <source>
        <dbReference type="ARBA" id="ARBA00001957"/>
    </source>
</evidence>
<dbReference type="Gene3D" id="2.30.38.10">
    <property type="entry name" value="Luciferase, Domain 3"/>
    <property type="match status" value="1"/>
</dbReference>
<reference evidence="9" key="1">
    <citation type="submission" date="2016-10" db="EMBL/GenBank/DDBJ databases">
        <authorList>
            <person name="Varghese N."/>
            <person name="Submissions S."/>
        </authorList>
    </citation>
    <scope>NUCLEOTIDE SEQUENCE [LARGE SCALE GENOMIC DNA]</scope>
    <source>
        <strain evidence="9">DSM 17465</strain>
    </source>
</reference>
<dbReference type="Gene3D" id="3.40.50.720">
    <property type="entry name" value="NAD(P)-binding Rossmann-like Domain"/>
    <property type="match status" value="1"/>
</dbReference>
<dbReference type="InterPro" id="IPR001031">
    <property type="entry name" value="Thioesterase"/>
</dbReference>
<dbReference type="GO" id="GO:0044550">
    <property type="term" value="P:secondary metabolite biosynthetic process"/>
    <property type="evidence" value="ECO:0007669"/>
    <property type="project" value="TreeGrafter"/>
</dbReference>
<dbReference type="Gene3D" id="3.30.300.30">
    <property type="match status" value="2"/>
</dbReference>
<dbReference type="SUPFAM" id="SSF51735">
    <property type="entry name" value="NAD(P)-binding Rossmann-fold domains"/>
    <property type="match status" value="2"/>
</dbReference>
<keyword evidence="4" id="KW-0808">Transferase</keyword>
<evidence type="ECO:0000259" key="7">
    <source>
        <dbReference type="PROSITE" id="PS52004"/>
    </source>
</evidence>
<dbReference type="InterPro" id="IPR036736">
    <property type="entry name" value="ACP-like_sf"/>
</dbReference>
<dbReference type="EMBL" id="FPBD01000007">
    <property type="protein sequence ID" value="SFU05514.1"/>
    <property type="molecule type" value="Genomic_DNA"/>
</dbReference>
<dbReference type="InterPro" id="IPR014031">
    <property type="entry name" value="Ketoacyl_synth_C"/>
</dbReference>
<feature type="compositionally biased region" description="Polar residues" evidence="5">
    <location>
        <begin position="2103"/>
        <end position="2118"/>
    </location>
</feature>
<organism evidence="8 9">
    <name type="scientific">Pseudovibrio denitrificans</name>
    <dbReference type="NCBI Taxonomy" id="258256"/>
    <lineage>
        <taxon>Bacteria</taxon>
        <taxon>Pseudomonadati</taxon>
        <taxon>Pseudomonadota</taxon>
        <taxon>Alphaproteobacteria</taxon>
        <taxon>Hyphomicrobiales</taxon>
        <taxon>Stappiaceae</taxon>
        <taxon>Pseudovibrio</taxon>
    </lineage>
</organism>
<dbReference type="InterPro" id="IPR014030">
    <property type="entry name" value="Ketoacyl_synth_N"/>
</dbReference>
<feature type="domain" description="Carrier" evidence="6">
    <location>
        <begin position="1591"/>
        <end position="1665"/>
    </location>
</feature>
<keyword evidence="2" id="KW-0596">Phosphopantetheine</keyword>
<dbReference type="NCBIfam" id="TIGR01733">
    <property type="entry name" value="AA-adenyl-dom"/>
    <property type="match status" value="1"/>
</dbReference>
<dbReference type="PROSITE" id="PS52004">
    <property type="entry name" value="KS3_2"/>
    <property type="match status" value="1"/>
</dbReference>
<feature type="domain" description="Carrier" evidence="6">
    <location>
        <begin position="532"/>
        <end position="609"/>
    </location>
</feature>
<dbReference type="InterPro" id="IPR020845">
    <property type="entry name" value="AMP-binding_CS"/>
</dbReference>
<accession>A0A1I7D1G3</accession>
<dbReference type="InterPro" id="IPR042099">
    <property type="entry name" value="ANL_N_sf"/>
</dbReference>
<dbReference type="Proteomes" id="UP000183371">
    <property type="component" value="Unassembled WGS sequence"/>
</dbReference>
<dbReference type="SMART" id="SM00825">
    <property type="entry name" value="PKS_KS"/>
    <property type="match status" value="1"/>
</dbReference>
<dbReference type="PROSITE" id="PS00455">
    <property type="entry name" value="AMP_BINDING"/>
    <property type="match status" value="1"/>
</dbReference>
<dbReference type="InterPro" id="IPR025110">
    <property type="entry name" value="AMP-bd_C"/>
</dbReference>
<evidence type="ECO:0000259" key="6">
    <source>
        <dbReference type="PROSITE" id="PS50075"/>
    </source>
</evidence>
<dbReference type="GO" id="GO:0016746">
    <property type="term" value="F:acyltransferase activity"/>
    <property type="evidence" value="ECO:0007669"/>
    <property type="project" value="InterPro"/>
</dbReference>
<evidence type="ECO:0000256" key="4">
    <source>
        <dbReference type="ARBA" id="ARBA00022679"/>
    </source>
</evidence>
<evidence type="ECO:0000256" key="3">
    <source>
        <dbReference type="ARBA" id="ARBA00022553"/>
    </source>
</evidence>
<dbReference type="GO" id="GO:0005737">
    <property type="term" value="C:cytoplasm"/>
    <property type="evidence" value="ECO:0007669"/>
    <property type="project" value="TreeGrafter"/>
</dbReference>
<dbReference type="InterPro" id="IPR045851">
    <property type="entry name" value="AMP-bd_C_sf"/>
</dbReference>
<dbReference type="InterPro" id="IPR016039">
    <property type="entry name" value="Thiolase-like"/>
</dbReference>
<dbReference type="InterPro" id="IPR009081">
    <property type="entry name" value="PP-bd_ACP"/>
</dbReference>
<protein>
    <submittedName>
        <fullName evidence="8">Amino acid adenylation domain-containing protein</fullName>
    </submittedName>
</protein>
<dbReference type="Pfam" id="PF00109">
    <property type="entry name" value="ketoacyl-synt"/>
    <property type="match status" value="1"/>
</dbReference>
<dbReference type="SUPFAM" id="SSF52777">
    <property type="entry name" value="CoA-dependent acyltransferases"/>
    <property type="match status" value="2"/>
</dbReference>
<evidence type="ECO:0000256" key="2">
    <source>
        <dbReference type="ARBA" id="ARBA00022450"/>
    </source>
</evidence>
<dbReference type="Pfam" id="PF16197">
    <property type="entry name" value="KAsynt_C_assoc"/>
    <property type="match status" value="1"/>
</dbReference>
<dbReference type="InterPro" id="IPR057326">
    <property type="entry name" value="KR_dom"/>
</dbReference>
<dbReference type="SUPFAM" id="SSF56801">
    <property type="entry name" value="Acetyl-CoA synthetase-like"/>
    <property type="match status" value="2"/>
</dbReference>
<dbReference type="Gene3D" id="3.40.50.12780">
    <property type="entry name" value="N-terminal domain of ligase-like"/>
    <property type="match status" value="1"/>
</dbReference>
<dbReference type="SUPFAM" id="SSF47336">
    <property type="entry name" value="ACP-like"/>
    <property type="match status" value="3"/>
</dbReference>
<dbReference type="InterPro" id="IPR036291">
    <property type="entry name" value="NAD(P)-bd_dom_sf"/>
</dbReference>
<dbReference type="InterPro" id="IPR013968">
    <property type="entry name" value="PKS_KR"/>
</dbReference>
<dbReference type="GO" id="GO:0031177">
    <property type="term" value="F:phosphopantetheine binding"/>
    <property type="evidence" value="ECO:0007669"/>
    <property type="project" value="InterPro"/>
</dbReference>
<dbReference type="GO" id="GO:0043041">
    <property type="term" value="P:amino acid activation for nonribosomal peptide biosynthetic process"/>
    <property type="evidence" value="ECO:0007669"/>
    <property type="project" value="TreeGrafter"/>
</dbReference>
<keyword evidence="3" id="KW-0597">Phosphoprotein</keyword>
<dbReference type="Pfam" id="PF00668">
    <property type="entry name" value="Condensation"/>
    <property type="match status" value="1"/>
</dbReference>
<dbReference type="InterPro" id="IPR032821">
    <property type="entry name" value="PKS_assoc"/>
</dbReference>
<dbReference type="InterPro" id="IPR029058">
    <property type="entry name" value="AB_hydrolase_fold"/>
</dbReference>
<feature type="domain" description="Ketosynthase family 3 (KS3)" evidence="7">
    <location>
        <begin position="1680"/>
        <end position="2090"/>
    </location>
</feature>
<dbReference type="CDD" id="cd00833">
    <property type="entry name" value="PKS"/>
    <property type="match status" value="1"/>
</dbReference>
<sequence length="2992" mass="330791">MNSTISHDHSASDYVDLKLGEEGPVQSSLFESISYYAARFPKLTAVQDHDSTLTYLELNTHSSRSAALLRQHGVKQGNAVAVCLPRSQELIVLMLAILKAGATVVPLDAASPPNRQAAILADSQARFLITSQEAHSRSVPSATYKTLHVGELVAGNLPDDQGQFQASSVASTAFLFYTSGTTGRPKGVQVPLTAIERLAHQPRFVPMSIGDRYAHISNPAFDALSFDVWVPLLTGGCIVVFSAEETADFEGFARKLEKRSIKTMFMTVSLFNAMVDYGATCFTTLEHLLIGGEQINPHTVQGWYEANPQSTCQIHNIYGPTECATFALSYPIPRSFSGDTVPIGRPIASTDCQLRSSNGEEANPTETAELYVGGAGVAHGYLNREEETQHSFVELSDGRRWYRTGDLVRLNNKGLIEYVGRVDRQVKVRGFRVELEEIEQGLQQLSKVRQACVLTRQEPGKPLELHAYLTADKRLNYADLDAHMSAHLPDYMRPHQIFCIDEMPLNANGKIDRDAFQKMDCAPLRPTHSSGGATDEILTDILKAAELVLSVPYLNGEDTVLTAGGDSLKAISLANRLNKTLGYRLVPSLLLNLTFSELADTIRKQGPQLNVLPPVPSPSNVTKAHVTSEQKRLWLLQQKNPSDTSYNTPFTFRFAGELNPEKLERAAGALVKQHPALRTSFHLTDDGVEQHIAQSNPEVFHYHGVLEQNEIAALQNTLFSQPFDLEVPHLFQLHLAHEPDGSSVLILHAHHIVLDGWSLNILFEDLSRVYQAKLDEEVSEQKKVSLTPLDFAAWQAQTWESEHYKTQREQLFKIYEEAEFSACWSPVLNSKHAGQEGPAGRTRLMRLEDAHRAKLIATAHQFSLTPHQVFHSLFAHALYAHLGKSRFTIASPIANRNTAEFEATVGMFANTMLLPVVIDPAQTIGQNTSALAEFSKRTLACQEVAFEHVVDHLQKANRLSGLPFEFMFATENTRYETLNLNGEYSPPSFPEHITPKCPLYLSVLDEFETYQFYWEYDLAYFSREDIAQLEQAMLAGLSQVELEEPAGDILKTDKQQRASHLKGGDLALPHKTVAAWFQDQVLQTPHASALAWKDNTLTYQELGKLTDTLVAHLQSTGVGAVDPAEPLRIALYMDASAEYIIALLALTKLGVTVVPLDLSYPQKLLQAVVSQAKPVAVLHQAGAPYSPELQQGDLLLIPVELEDLKAPQDVAAWELPDSGRPLYTLFTSGSTGHPKGVDVYNETLCNLLHWQQEQGELPAAERTMQFSKLAFDVSFQEIFSTLCSGGCFHVIDPAWRQDMRCLLTYMCDNTIERIYMPFVALELFCEAALTFEIFPAALKNVVTAGEQLYCTRALRDFFTKLPQASLHNHYGPTETHVVCVHSLHGSPANWPTRPPIGNPIANTEILLVDDSYQPLAPDEPGHLLIGGQWVRHCYLHNAELNEDQFVELHLNGSSGRSQLYYKTGDIGVLDKTGRLNYQGRHDHQVKISGHRVELGQLEMSLIDHGAVEQASVVFDGEHKKLHAYVSLRDSSISADDLDRHLSTRLPDYIRIDEFRQIENWPRTPSGKIDQRALKLCDWTLLETKKRKKHAKNANQRTNQLITAFEDVVGSPISADQTFFEAGCSSLQLMRYQMHLSKELGVKVSIAELFRHVTPAKLAEHIEKDGETEQSSSKEQAPQSADKVAIIGMALRVPGADNLAEFWSMMLENRSGIEHFTPDNPGFVGARSQMSEMLSFDPEYFCISPREAALMDPQQRHFMMSCVHALENAGISPHHNDQNIGVIASCGETTYYHAALRSASSIALPDKFQMALHHEKDFLATKVAFQLDLKGPAITLQAACGSSLVGIHSAAGMLKNGECDVMLAGGVLVDPDMTEGYKYQSQHIFSKDGNCAPFSDNASGTIGASGVGVMVLKCLDRALADGDRIYAVIEGSAINNDGRSKMSYTSPSVSGQEKVIRQALANAGLSGDQIGYVEAHGTGTQLGDPIEVQALSNAYGKLTEGSCALSSVKSQIGHLGAGAGVLGLIRAALSVYHGYLPPNLGFDRPNPELGLDEKGFYVPPVGKPWESPEPRYAGVSSFGIGGTNTHVVLGQASQQPEIEAITPLRNNSSSPSNTANRQSTPPPWDHPGYSFNLRQFTVFEQDFSQTQENINLPKRLPESEWLSQMVWQPVCRIESSKAGKVPRTAVVLLDANSNPDDLLPLNEVYKQVVPAFIEGQAFASVSGNLSVNPFCKNSVEQLMERLSNMDLEEVDWIHSLPLFYRGTGDKLADLQQAQSVCLDSLTYLLQAQQECDLKISRICLLSSRALPVFGTVEQPLHGMLAGPLSVIPQEFGIQTLWLDVEDTPPDTGWSEVAFALSLQEQGKERLALRNGFAWQSETSTLPTNNQTTAIAEVEKAGLFVVTGGSGAIGTQVCKSLLSDPQSQVAIVSRNPSVPADLLQEISRIHLIKADIGNPDTWATTLDSIAEINLPITEIIHASGVSEGNLISFRDPAETHKKMRSKYEGSIFVEHFIERFQPTRAIYCSSMSAVLGGAGQLDYASSNALMDSYAYFRNRAAPHTVRTAINWEIWNESGMAVSAELHDERHQQHLKVGLSNDEGRRIFSQIRTASLPQVLVSTCNIEDSQYFYRSLIGYNLENTSDSAETKLTSIQNQTETLLLEQLGLNQIDHDECLHDLGMDSLTLLDLVGLLEKYGVRLLLSQVPRNSSLRQIMELVEQQLEVKPNSNKTTWSDAIAVHEWQAGYDDETVVLIHPVGGDVEAYRELAAKLPDTAQILVITDPHHSNPDLTEISLKERARVYADALIKNLAKQRVHLIGWSFGAWVAHEIALYLHDKSGISGQLTLIDPPAPNSSADLQQLSEHEIEQIFLKELSEKWGADNVQSSEESMRGEQHEYRAALVRCTSSNIKAMVNHQMRPVPSWKANVILASETAEGLNENQNTSANNRISWLEVLPNLQNWKVIEADHYSIMRGEALDDVLSIMDLLDTRELIRMEG</sequence>
<evidence type="ECO:0000313" key="9">
    <source>
        <dbReference type="Proteomes" id="UP000183371"/>
    </source>
</evidence>
<dbReference type="PANTHER" id="PTHR45527:SF1">
    <property type="entry name" value="FATTY ACID SYNTHASE"/>
    <property type="match status" value="1"/>
</dbReference>
<dbReference type="Gene3D" id="1.10.1200.10">
    <property type="entry name" value="ACP-like"/>
    <property type="match status" value="3"/>
</dbReference>
<keyword evidence="9" id="KW-1185">Reference proteome</keyword>
<gene>
    <name evidence="8" type="ORF">SAMN05444141_107147</name>
</gene>
<dbReference type="InterPro" id="IPR023213">
    <property type="entry name" value="CAT-like_dom_sf"/>
</dbReference>